<dbReference type="Gene3D" id="3.30.70.270">
    <property type="match status" value="1"/>
</dbReference>
<dbReference type="AlphaFoldDB" id="A0A3S2V1L1"/>
<feature type="domain" description="GGDEF" evidence="3">
    <location>
        <begin position="231"/>
        <end position="361"/>
    </location>
</feature>
<reference evidence="4 5" key="1">
    <citation type="submission" date="2019-01" db="EMBL/GenBank/DDBJ databases">
        <authorList>
            <person name="Chen W.-M."/>
        </authorList>
    </citation>
    <scope>NUCLEOTIDE SEQUENCE [LARGE SCALE GENOMIC DNA]</scope>
    <source>
        <strain evidence="4 5">CCP-18</strain>
    </source>
</reference>
<evidence type="ECO:0000313" key="5">
    <source>
        <dbReference type="Proteomes" id="UP000288587"/>
    </source>
</evidence>
<feature type="transmembrane region" description="Helical" evidence="2">
    <location>
        <begin position="97"/>
        <end position="119"/>
    </location>
</feature>
<dbReference type="PROSITE" id="PS50887">
    <property type="entry name" value="GGDEF"/>
    <property type="match status" value="1"/>
</dbReference>
<evidence type="ECO:0000313" key="4">
    <source>
        <dbReference type="EMBL" id="RVT86115.1"/>
    </source>
</evidence>
<dbReference type="PANTHER" id="PTHR45138:SF24">
    <property type="entry name" value="DIGUANYLATE CYCLASE DGCC-RELATED"/>
    <property type="match status" value="1"/>
</dbReference>
<dbReference type="Pfam" id="PF00990">
    <property type="entry name" value="GGDEF"/>
    <property type="match status" value="1"/>
</dbReference>
<dbReference type="InterPro" id="IPR050469">
    <property type="entry name" value="Diguanylate_Cyclase"/>
</dbReference>
<name>A0A3S2V1L1_9BURK</name>
<sequence>MTDAAASTPDDRRAAIAQSAVVVAASAVCQLVFLWVGRQAGTPWPWLLAAAGAAFGGLVLLHLLIRSGWSERLEDPSLSQAHIQYGTLSMAIAYPLMGVYGSLVLPLAVALLTFGVFALRGRQFTGLALWALGVLGTGMAVAVLGWPRQVPGDLALGQFMALCIAMPSIAWFAARISVLRHRLEQQRSELSEALVRIEHLATRDALTGLANRRHAEAVLDQTLRRQRRGGRPAALALVDLDHFKRVNDRHGHAVGDAVLVAFARAAESALRDTDLVARWGGEEFLLLLEGSDPLAAESALARLRATVAELAVSAGDEILRFTFSAGLTPWQAGDTAARWLDRADRALYEAKAAGRDRTVLA</sequence>
<dbReference type="InterPro" id="IPR000160">
    <property type="entry name" value="GGDEF_dom"/>
</dbReference>
<comment type="caution">
    <text evidence="4">The sequence shown here is derived from an EMBL/GenBank/DDBJ whole genome shotgun (WGS) entry which is preliminary data.</text>
</comment>
<dbReference type="OrthoDB" id="9813903at2"/>
<evidence type="ECO:0000256" key="2">
    <source>
        <dbReference type="SAM" id="Phobius"/>
    </source>
</evidence>
<feature type="transmembrane region" description="Helical" evidence="2">
    <location>
        <begin position="44"/>
        <end position="65"/>
    </location>
</feature>
<proteinExistence type="predicted"/>
<keyword evidence="5" id="KW-1185">Reference proteome</keyword>
<dbReference type="NCBIfam" id="TIGR00254">
    <property type="entry name" value="GGDEF"/>
    <property type="match status" value="1"/>
</dbReference>
<feature type="transmembrane region" description="Helical" evidence="2">
    <location>
        <begin position="126"/>
        <end position="147"/>
    </location>
</feature>
<dbReference type="InterPro" id="IPR029787">
    <property type="entry name" value="Nucleotide_cyclase"/>
</dbReference>
<feature type="transmembrane region" description="Helical" evidence="2">
    <location>
        <begin position="159"/>
        <end position="178"/>
    </location>
</feature>
<dbReference type="EC" id="2.7.7.65" evidence="1"/>
<accession>A0A3S2V1L1</accession>
<dbReference type="EMBL" id="SACM01000002">
    <property type="protein sequence ID" value="RVT86115.1"/>
    <property type="molecule type" value="Genomic_DNA"/>
</dbReference>
<keyword evidence="2" id="KW-1133">Transmembrane helix</keyword>
<organism evidence="4 5">
    <name type="scientific">Inhella crocodyli</name>
    <dbReference type="NCBI Taxonomy" id="2499851"/>
    <lineage>
        <taxon>Bacteria</taxon>
        <taxon>Pseudomonadati</taxon>
        <taxon>Pseudomonadota</taxon>
        <taxon>Betaproteobacteria</taxon>
        <taxon>Burkholderiales</taxon>
        <taxon>Sphaerotilaceae</taxon>
        <taxon>Inhella</taxon>
    </lineage>
</organism>
<dbReference type="GO" id="GO:0052621">
    <property type="term" value="F:diguanylate cyclase activity"/>
    <property type="evidence" value="ECO:0007669"/>
    <property type="project" value="UniProtKB-EC"/>
</dbReference>
<protein>
    <recommendedName>
        <fullName evidence="1">diguanylate cyclase</fullName>
        <ecNumber evidence="1">2.7.7.65</ecNumber>
    </recommendedName>
</protein>
<dbReference type="InterPro" id="IPR043128">
    <property type="entry name" value="Rev_trsase/Diguanyl_cyclase"/>
</dbReference>
<dbReference type="GO" id="GO:0005886">
    <property type="term" value="C:plasma membrane"/>
    <property type="evidence" value="ECO:0007669"/>
    <property type="project" value="TreeGrafter"/>
</dbReference>
<dbReference type="FunFam" id="3.30.70.270:FF:000001">
    <property type="entry name" value="Diguanylate cyclase domain protein"/>
    <property type="match status" value="1"/>
</dbReference>
<dbReference type="SMART" id="SM00267">
    <property type="entry name" value="GGDEF"/>
    <property type="match status" value="1"/>
</dbReference>
<dbReference type="RefSeq" id="WP_127682613.1">
    <property type="nucleotide sequence ID" value="NZ_SACM01000002.1"/>
</dbReference>
<keyword evidence="2" id="KW-0472">Membrane</keyword>
<gene>
    <name evidence="4" type="ORF">EOD73_08725</name>
</gene>
<dbReference type="SUPFAM" id="SSF55073">
    <property type="entry name" value="Nucleotide cyclase"/>
    <property type="match status" value="1"/>
</dbReference>
<dbReference type="CDD" id="cd01949">
    <property type="entry name" value="GGDEF"/>
    <property type="match status" value="1"/>
</dbReference>
<dbReference type="Proteomes" id="UP000288587">
    <property type="component" value="Unassembled WGS sequence"/>
</dbReference>
<feature type="transmembrane region" description="Helical" evidence="2">
    <location>
        <begin position="15"/>
        <end position="37"/>
    </location>
</feature>
<evidence type="ECO:0000259" key="3">
    <source>
        <dbReference type="PROSITE" id="PS50887"/>
    </source>
</evidence>
<evidence type="ECO:0000256" key="1">
    <source>
        <dbReference type="ARBA" id="ARBA00012528"/>
    </source>
</evidence>
<dbReference type="GO" id="GO:1902201">
    <property type="term" value="P:negative regulation of bacterial-type flagellum-dependent cell motility"/>
    <property type="evidence" value="ECO:0007669"/>
    <property type="project" value="TreeGrafter"/>
</dbReference>
<keyword evidence="2" id="KW-0812">Transmembrane</keyword>
<dbReference type="PANTHER" id="PTHR45138">
    <property type="entry name" value="REGULATORY COMPONENTS OF SENSORY TRANSDUCTION SYSTEM"/>
    <property type="match status" value="1"/>
</dbReference>
<dbReference type="GO" id="GO:0043709">
    <property type="term" value="P:cell adhesion involved in single-species biofilm formation"/>
    <property type="evidence" value="ECO:0007669"/>
    <property type="project" value="TreeGrafter"/>
</dbReference>